<gene>
    <name evidence="1" type="ORF">FOZ62_021780</name>
</gene>
<accession>A0A7J6PQQ3</accession>
<feature type="non-terminal residue" evidence="1">
    <location>
        <position position="209"/>
    </location>
</feature>
<dbReference type="AlphaFoldDB" id="A0A7J6PQQ3"/>
<proteinExistence type="predicted"/>
<protein>
    <submittedName>
        <fullName evidence="1">Uncharacterized protein</fullName>
    </submittedName>
</protein>
<sequence>VVAVMEAEVDAVVDDPVVELGLVGAATTTTSGFDVVTGRSPWVLCHFRIHLVGPNVTFVAVSSRRGTVTFCWSKAPSSTQDRLCSSLHNIDAQVSHRSGREYYEEADEETDLTATAAAPRAFDFTTDPFGLYSSKSGDEEEVVVEVTEGIVVVAVGSVVVAVVVVVVDVEAGGWFRTCSLSDLKVDQFRAGTTSGKHVSTEESVERGGV</sequence>
<dbReference type="Proteomes" id="UP000574390">
    <property type="component" value="Unassembled WGS sequence"/>
</dbReference>
<dbReference type="EMBL" id="JABANM010035190">
    <property type="protein sequence ID" value="KAF4698415.1"/>
    <property type="molecule type" value="Genomic_DNA"/>
</dbReference>
<reference evidence="1 2" key="1">
    <citation type="submission" date="2020-04" db="EMBL/GenBank/DDBJ databases">
        <title>Perkinsus olseni comparative genomics.</title>
        <authorList>
            <person name="Bogema D.R."/>
        </authorList>
    </citation>
    <scope>NUCLEOTIDE SEQUENCE [LARGE SCALE GENOMIC DNA]</scope>
    <source>
        <strain evidence="1">ATCC PRA-205</strain>
    </source>
</reference>
<evidence type="ECO:0000313" key="1">
    <source>
        <dbReference type="EMBL" id="KAF4698415.1"/>
    </source>
</evidence>
<evidence type="ECO:0000313" key="2">
    <source>
        <dbReference type="Proteomes" id="UP000574390"/>
    </source>
</evidence>
<comment type="caution">
    <text evidence="1">The sequence shown here is derived from an EMBL/GenBank/DDBJ whole genome shotgun (WGS) entry which is preliminary data.</text>
</comment>
<organism evidence="1 2">
    <name type="scientific">Perkinsus olseni</name>
    <name type="common">Perkinsus atlanticus</name>
    <dbReference type="NCBI Taxonomy" id="32597"/>
    <lineage>
        <taxon>Eukaryota</taxon>
        <taxon>Sar</taxon>
        <taxon>Alveolata</taxon>
        <taxon>Perkinsozoa</taxon>
        <taxon>Perkinsea</taxon>
        <taxon>Perkinsida</taxon>
        <taxon>Perkinsidae</taxon>
        <taxon>Perkinsus</taxon>
    </lineage>
</organism>
<name>A0A7J6PQQ3_PEROL</name>